<dbReference type="InParanoid" id="A0A167MZR3"/>
<reference evidence="3" key="1">
    <citation type="submission" date="2015-06" db="EMBL/GenBank/DDBJ databases">
        <title>Expansion of signal transduction pathways in fungi by whole-genome duplication.</title>
        <authorList>
            <consortium name="DOE Joint Genome Institute"/>
            <person name="Corrochano L.M."/>
            <person name="Kuo A."/>
            <person name="Marcet-Houben M."/>
            <person name="Polaino S."/>
            <person name="Salamov A."/>
            <person name="Villalobos J.M."/>
            <person name="Alvarez M.I."/>
            <person name="Avalos J."/>
            <person name="Benito E.P."/>
            <person name="Benoit I."/>
            <person name="Burger G."/>
            <person name="Camino L.P."/>
            <person name="Canovas D."/>
            <person name="Cerda-Olmedo E."/>
            <person name="Cheng J.-F."/>
            <person name="Dominguez A."/>
            <person name="Elias M."/>
            <person name="Eslava A.P."/>
            <person name="Glaser F."/>
            <person name="Grimwood J."/>
            <person name="Gutierrez G."/>
            <person name="Heitman J."/>
            <person name="Henrissat B."/>
            <person name="Iturriaga E.A."/>
            <person name="Lang B.F."/>
            <person name="Lavin J.L."/>
            <person name="Lee S."/>
            <person name="Li W."/>
            <person name="Lindquist E."/>
            <person name="Lopez-Garcia S."/>
            <person name="Luque E.M."/>
            <person name="Marcos A.T."/>
            <person name="Martin J."/>
            <person name="McCluskey K."/>
            <person name="Medina H.R."/>
            <person name="Miralles-Duran A."/>
            <person name="Miyazaki A."/>
            <person name="Munoz-Torres E."/>
            <person name="Oguiza J.A."/>
            <person name="Ohm R."/>
            <person name="Olmedo M."/>
            <person name="Orejas M."/>
            <person name="Ortiz-Castellanos L."/>
            <person name="Pisabarro A.G."/>
            <person name="Rodriguez-Romero J."/>
            <person name="Ruiz-Herrera J."/>
            <person name="Ruiz-Vazquez R."/>
            <person name="Sanz C."/>
            <person name="Schackwitz W."/>
            <person name="Schmutz J."/>
            <person name="Shahriari M."/>
            <person name="Shelest E."/>
            <person name="Silva-Franco F."/>
            <person name="Soanes D."/>
            <person name="Syed K."/>
            <person name="Tagua V.G."/>
            <person name="Talbot N.J."/>
            <person name="Thon M."/>
            <person name="De vries R.P."/>
            <person name="Wiebenga A."/>
            <person name="Yadav J.S."/>
            <person name="Braun E.L."/>
            <person name="Baker S."/>
            <person name="Garre V."/>
            <person name="Horwitz B."/>
            <person name="Torres-Martinez S."/>
            <person name="Idnurm A."/>
            <person name="Herrera-Estrella A."/>
            <person name="Gabaldon T."/>
            <person name="Grigoriev I.V."/>
        </authorList>
    </citation>
    <scope>NUCLEOTIDE SEQUENCE [LARGE SCALE GENOMIC DNA]</scope>
    <source>
        <strain evidence="3">NRRL 1555(-)</strain>
    </source>
</reference>
<dbReference type="GeneID" id="28992262"/>
<dbReference type="RefSeq" id="XP_018292654.1">
    <property type="nucleotide sequence ID" value="XM_018431356.1"/>
</dbReference>
<dbReference type="OrthoDB" id="2209375at2759"/>
<evidence type="ECO:0000313" key="3">
    <source>
        <dbReference type="Proteomes" id="UP000077315"/>
    </source>
</evidence>
<organism evidence="2 3">
    <name type="scientific">Phycomyces blakesleeanus (strain ATCC 8743b / DSM 1359 / FGSC 10004 / NBRC 33097 / NRRL 1555)</name>
    <dbReference type="NCBI Taxonomy" id="763407"/>
    <lineage>
        <taxon>Eukaryota</taxon>
        <taxon>Fungi</taxon>
        <taxon>Fungi incertae sedis</taxon>
        <taxon>Mucoromycota</taxon>
        <taxon>Mucoromycotina</taxon>
        <taxon>Mucoromycetes</taxon>
        <taxon>Mucorales</taxon>
        <taxon>Phycomycetaceae</taxon>
        <taxon>Phycomyces</taxon>
    </lineage>
</organism>
<evidence type="ECO:0000313" key="2">
    <source>
        <dbReference type="EMBL" id="OAD74614.1"/>
    </source>
</evidence>
<sequence length="455" mass="50805">MPNLSTGPSGNDLVIRYSTNQEWSTNNNHSSTTRTSSDNLCRHLRHRLGSHLHCSVDSWLEETAFPILQQLALNVQIFCNKYNLKTILPVNPEKIWDIDSGCICRMGKYLVANLLELQAEPSSRCDQCFRTIVTNNRTIFTSTMEVDPSVPPKDQAESSQESSADDPKLSKSVLVANGNDANGRKTNDSANKPMVVLSHIDIVNKNQKKSGLSQTASTYIQGTVRNSSSKAYDWIWKKFSEWYQKMDPILNIEDYNPTLMICNCICVCDDVAPQSDDLFSITEPISGLTLVSRVPKEGKFKISRLRSLEDEPVLCPVQTLIISINCTQAKRTELPEDHSLFLAYVDHPVEKLSSALGKAVVGWIKTMIENLGVDTTLFTPHSQRAASSTRAKYYLKPNNQHEESSALVKIIFTANNTEKDSISGVEAKATTIVADTTHNRTVVKAETRDMMDTRL</sequence>
<proteinExistence type="predicted"/>
<dbReference type="Proteomes" id="UP000077315">
    <property type="component" value="Unassembled WGS sequence"/>
</dbReference>
<protein>
    <submittedName>
        <fullName evidence="2">Uncharacterized protein</fullName>
    </submittedName>
</protein>
<evidence type="ECO:0000256" key="1">
    <source>
        <dbReference type="SAM" id="MobiDB-lite"/>
    </source>
</evidence>
<keyword evidence="3" id="KW-1185">Reference proteome</keyword>
<dbReference type="EMBL" id="KV440979">
    <property type="protein sequence ID" value="OAD74614.1"/>
    <property type="molecule type" value="Genomic_DNA"/>
</dbReference>
<accession>A0A167MZR3</accession>
<dbReference type="VEuPathDB" id="FungiDB:PHYBLDRAFT_145046"/>
<dbReference type="AlphaFoldDB" id="A0A167MZR3"/>
<feature type="region of interest" description="Disordered" evidence="1">
    <location>
        <begin position="143"/>
        <end position="170"/>
    </location>
</feature>
<gene>
    <name evidence="2" type="ORF">PHYBLDRAFT_145046</name>
</gene>
<name>A0A167MZR3_PHYB8</name>
<dbReference type="STRING" id="763407.A0A167MZR3"/>